<dbReference type="Gene3D" id="1.10.101.10">
    <property type="entry name" value="PGBD-like superfamily/PGBD"/>
    <property type="match status" value="1"/>
</dbReference>
<dbReference type="CDD" id="cd07560">
    <property type="entry name" value="Peptidase_S41_CPP"/>
    <property type="match status" value="1"/>
</dbReference>
<dbReference type="GO" id="GO:0004252">
    <property type="term" value="F:serine-type endopeptidase activity"/>
    <property type="evidence" value="ECO:0007669"/>
    <property type="project" value="UniProtKB-EC"/>
</dbReference>
<name>A0A6L3V6I3_9BACI</name>
<evidence type="ECO:0000259" key="8">
    <source>
        <dbReference type="PROSITE" id="PS50106"/>
    </source>
</evidence>
<dbReference type="PANTHER" id="PTHR32060">
    <property type="entry name" value="TAIL-SPECIFIC PROTEASE"/>
    <property type="match status" value="1"/>
</dbReference>
<dbReference type="InterPro" id="IPR036034">
    <property type="entry name" value="PDZ_sf"/>
</dbReference>
<dbReference type="SUPFAM" id="SSF50156">
    <property type="entry name" value="PDZ domain-like"/>
    <property type="match status" value="1"/>
</dbReference>
<dbReference type="OrthoDB" id="9812068at2"/>
<dbReference type="Pfam" id="PF03572">
    <property type="entry name" value="Peptidase_S41"/>
    <property type="match status" value="1"/>
</dbReference>
<dbReference type="Pfam" id="PF13180">
    <property type="entry name" value="PDZ_2"/>
    <property type="match status" value="1"/>
</dbReference>
<dbReference type="InterPro" id="IPR004447">
    <property type="entry name" value="Peptidase_S41A"/>
</dbReference>
<sequence>MNRKWLALLMTGSLLMGAGGTYVGMTWLHGGVFIERPNKNEAHIDEGAPPSAIGNVDLGKVEQAYSLIFNSYVEKVEESQLVEGAIQGMLATLSDPYSVYMNKETVRQFNETLESSFEGIGAEVGMDDGKIIIISPFKESPAEKAGLKSRDQILKVDGKSIKGMDLFQATSKIRGKKGTKVKLEIARSGLKEPLIVNVKRDEIPQITVNSDLKMQNGKSIGYLEITSFSEDTAKEFKENLNSLEEKGIDSLLIDVRGNPGGLLVSVEKILKELVTEKKPYIQIENRQGKKKPYFSNLKERKDYPIAVLIDKGSASASEILAGALHEAEGYALIGEKTFGKGTVQQPFPMGDGSNIKLTFYKWLTPDGNWIHNEGIKPTLEVKQPKFFQTHPLQIEEALVKDMNNEQVRNAQEILAGLGFSPGRSDGYFSESTENAVRAFQQGHKLNPTGKIDRETASALEQAVVAEMKKEENDMQLQLALRYLARQ</sequence>
<evidence type="ECO:0000256" key="7">
    <source>
        <dbReference type="RuleBase" id="RU004404"/>
    </source>
</evidence>
<feature type="domain" description="PDZ" evidence="8">
    <location>
        <begin position="110"/>
        <end position="174"/>
    </location>
</feature>
<dbReference type="GO" id="GO:0007165">
    <property type="term" value="P:signal transduction"/>
    <property type="evidence" value="ECO:0007669"/>
    <property type="project" value="TreeGrafter"/>
</dbReference>
<dbReference type="EC" id="3.4.21.102" evidence="6"/>
<dbReference type="SMART" id="SM00245">
    <property type="entry name" value="TSPc"/>
    <property type="match status" value="1"/>
</dbReference>
<dbReference type="Gene3D" id="2.30.42.10">
    <property type="match status" value="1"/>
</dbReference>
<dbReference type="Gene3D" id="3.90.226.10">
    <property type="entry name" value="2-enoyl-CoA Hydratase, Chain A, domain 1"/>
    <property type="match status" value="1"/>
</dbReference>
<evidence type="ECO:0000256" key="2">
    <source>
        <dbReference type="ARBA" id="ARBA00022670"/>
    </source>
</evidence>
<dbReference type="InterPro" id="IPR029045">
    <property type="entry name" value="ClpP/crotonase-like_dom_sf"/>
</dbReference>
<reference evidence="9 10" key="1">
    <citation type="journal article" date="2016" name="Antonie Van Leeuwenhoek">
        <title>Bacillus depressus sp. nov., isolated from soil of a sunflower field.</title>
        <authorList>
            <person name="Wei X."/>
            <person name="Xin D."/>
            <person name="Xin Y."/>
            <person name="Zhang H."/>
            <person name="Wang T."/>
            <person name="Zhang J."/>
        </authorList>
    </citation>
    <scope>NUCLEOTIDE SEQUENCE [LARGE SCALE GENOMIC DNA]</scope>
    <source>
        <strain evidence="9 10">BZ1</strain>
    </source>
</reference>
<dbReference type="InterPro" id="IPR002477">
    <property type="entry name" value="Peptidoglycan-bd-like"/>
</dbReference>
<dbReference type="AlphaFoldDB" id="A0A6L3V6I3"/>
<evidence type="ECO:0000256" key="4">
    <source>
        <dbReference type="ARBA" id="ARBA00022825"/>
    </source>
</evidence>
<keyword evidence="10" id="KW-1185">Reference proteome</keyword>
<protein>
    <recommendedName>
        <fullName evidence="6">C-terminal processing peptidase</fullName>
        <ecNumber evidence="6">3.4.21.102</ecNumber>
    </recommendedName>
</protein>
<comment type="catalytic activity">
    <reaction evidence="5">
        <text>The enzyme shows specific recognition of a C-terminal tripeptide, Xaa-Yaa-Zaa, in which Xaa is preferably Ala or Leu, Yaa is preferably Ala or Tyr, and Zaa is preferably Ala, but then cleaves at a variable distance from the C-terminus. A typical cleavage is -Ala-Ala-|-Arg-Ala-Ala-Lys-Glu-Asn-Tyr-Ala-Leu-Ala-Ala.</text>
        <dbReference type="EC" id="3.4.21.102"/>
    </reaction>
</comment>
<evidence type="ECO:0000313" key="10">
    <source>
        <dbReference type="Proteomes" id="UP000481030"/>
    </source>
</evidence>
<comment type="similarity">
    <text evidence="1 7">Belongs to the peptidase S41A family.</text>
</comment>
<dbReference type="Pfam" id="PF22694">
    <property type="entry name" value="CtpB_N-like"/>
    <property type="match status" value="1"/>
</dbReference>
<comment type="caution">
    <text evidence="9">The sequence shown here is derived from an EMBL/GenBank/DDBJ whole genome shotgun (WGS) entry which is preliminary data.</text>
</comment>
<accession>A0A6L3V6I3</accession>
<organism evidence="9 10">
    <name type="scientific">Cytobacillus depressus</name>
    <dbReference type="NCBI Taxonomy" id="1602942"/>
    <lineage>
        <taxon>Bacteria</taxon>
        <taxon>Bacillati</taxon>
        <taxon>Bacillota</taxon>
        <taxon>Bacilli</taxon>
        <taxon>Bacillales</taxon>
        <taxon>Bacillaceae</taxon>
        <taxon>Cytobacillus</taxon>
    </lineage>
</organism>
<dbReference type="SMART" id="SM00228">
    <property type="entry name" value="PDZ"/>
    <property type="match status" value="1"/>
</dbReference>
<dbReference type="InterPro" id="IPR055210">
    <property type="entry name" value="CtpA/B_N"/>
</dbReference>
<dbReference type="SUPFAM" id="SSF47090">
    <property type="entry name" value="PGBD-like"/>
    <property type="match status" value="1"/>
</dbReference>
<keyword evidence="2 7" id="KW-0645">Protease</keyword>
<evidence type="ECO:0000313" key="9">
    <source>
        <dbReference type="EMBL" id="KAB2336856.1"/>
    </source>
</evidence>
<dbReference type="GO" id="GO:0006508">
    <property type="term" value="P:proteolysis"/>
    <property type="evidence" value="ECO:0007669"/>
    <property type="project" value="UniProtKB-KW"/>
</dbReference>
<evidence type="ECO:0000256" key="5">
    <source>
        <dbReference type="ARBA" id="ARBA00051784"/>
    </source>
</evidence>
<keyword evidence="3 7" id="KW-0378">Hydrolase</keyword>
<proteinExistence type="inferred from homology"/>
<evidence type="ECO:0000256" key="1">
    <source>
        <dbReference type="ARBA" id="ARBA00009179"/>
    </source>
</evidence>
<gene>
    <name evidence="9" type="ORF">F7731_10695</name>
</gene>
<dbReference type="InterPro" id="IPR001478">
    <property type="entry name" value="PDZ"/>
</dbReference>
<dbReference type="GO" id="GO:0030288">
    <property type="term" value="C:outer membrane-bounded periplasmic space"/>
    <property type="evidence" value="ECO:0007669"/>
    <property type="project" value="TreeGrafter"/>
</dbReference>
<keyword evidence="4 7" id="KW-0720">Serine protease</keyword>
<dbReference type="EMBL" id="WBOS01000003">
    <property type="protein sequence ID" value="KAB2336856.1"/>
    <property type="molecule type" value="Genomic_DNA"/>
</dbReference>
<dbReference type="PROSITE" id="PS50106">
    <property type="entry name" value="PDZ"/>
    <property type="match status" value="1"/>
</dbReference>
<dbReference type="FunFam" id="3.30.750.44:FF:000001">
    <property type="entry name" value="S41 family peptidase"/>
    <property type="match status" value="1"/>
</dbReference>
<dbReference type="FunFam" id="2.30.42.10:FF:000063">
    <property type="entry name" value="Peptidase, S41 family"/>
    <property type="match status" value="1"/>
</dbReference>
<dbReference type="InterPro" id="IPR036366">
    <property type="entry name" value="PGBDSf"/>
</dbReference>
<dbReference type="Proteomes" id="UP000481030">
    <property type="component" value="Unassembled WGS sequence"/>
</dbReference>
<evidence type="ECO:0000256" key="6">
    <source>
        <dbReference type="ARBA" id="ARBA00066637"/>
    </source>
</evidence>
<dbReference type="InterPro" id="IPR036365">
    <property type="entry name" value="PGBD-like_sf"/>
</dbReference>
<dbReference type="NCBIfam" id="TIGR00225">
    <property type="entry name" value="prc"/>
    <property type="match status" value="1"/>
</dbReference>
<dbReference type="InterPro" id="IPR005151">
    <property type="entry name" value="Tail-specific_protease"/>
</dbReference>
<evidence type="ECO:0000256" key="3">
    <source>
        <dbReference type="ARBA" id="ARBA00022801"/>
    </source>
</evidence>
<dbReference type="Gene3D" id="3.30.750.44">
    <property type="match status" value="1"/>
</dbReference>
<dbReference type="Pfam" id="PF01471">
    <property type="entry name" value="PG_binding_1"/>
    <property type="match status" value="1"/>
</dbReference>
<dbReference type="CDD" id="cd06782">
    <property type="entry name" value="cpPDZ_CPP-like"/>
    <property type="match status" value="1"/>
</dbReference>
<dbReference type="RefSeq" id="WP_151534806.1">
    <property type="nucleotide sequence ID" value="NZ_WBOS01000003.1"/>
</dbReference>
<dbReference type="SUPFAM" id="SSF52096">
    <property type="entry name" value="ClpP/crotonase"/>
    <property type="match status" value="1"/>
</dbReference>
<dbReference type="PANTHER" id="PTHR32060:SF29">
    <property type="entry name" value="CARBOXY-TERMINAL PROCESSING PROTEASE CTPB"/>
    <property type="match status" value="1"/>
</dbReference>